<evidence type="ECO:0000256" key="3">
    <source>
        <dbReference type="ARBA" id="ARBA00023125"/>
    </source>
</evidence>
<evidence type="ECO:0000313" key="9">
    <source>
        <dbReference type="Proteomes" id="UP000250235"/>
    </source>
</evidence>
<protein>
    <submittedName>
        <fullName evidence="8">Basic leucine-zipper 42</fullName>
    </submittedName>
</protein>
<dbReference type="OrthoDB" id="551672at2759"/>
<evidence type="ECO:0000256" key="6">
    <source>
        <dbReference type="SAM" id="MobiDB-lite"/>
    </source>
</evidence>
<dbReference type="PANTHER" id="PTHR46324:SF26">
    <property type="entry name" value="OS02G0728001 PROTEIN"/>
    <property type="match status" value="1"/>
</dbReference>
<dbReference type="PROSITE" id="PS50217">
    <property type="entry name" value="BZIP"/>
    <property type="match status" value="1"/>
</dbReference>
<dbReference type="InterPro" id="IPR046347">
    <property type="entry name" value="bZIP_sf"/>
</dbReference>
<dbReference type="AlphaFoldDB" id="A0A2Z7B0T2"/>
<dbReference type="InterPro" id="IPR044521">
    <property type="entry name" value="AtbZIP8/43"/>
</dbReference>
<keyword evidence="2" id="KW-0805">Transcription regulation</keyword>
<feature type="compositionally biased region" description="Low complexity" evidence="6">
    <location>
        <begin position="50"/>
        <end position="60"/>
    </location>
</feature>
<dbReference type="SUPFAM" id="SSF57959">
    <property type="entry name" value="Leucine zipper domain"/>
    <property type="match status" value="1"/>
</dbReference>
<evidence type="ECO:0000259" key="7">
    <source>
        <dbReference type="PROSITE" id="PS50217"/>
    </source>
</evidence>
<dbReference type="FunFam" id="1.20.5.170:FF:000020">
    <property type="entry name" value="BZIP transcription factor"/>
    <property type="match status" value="1"/>
</dbReference>
<dbReference type="InterPro" id="IPR045314">
    <property type="entry name" value="bZIP_plant_GBF1"/>
</dbReference>
<keyword evidence="9" id="KW-1185">Reference proteome</keyword>
<reference evidence="8 9" key="1">
    <citation type="journal article" date="2015" name="Proc. Natl. Acad. Sci. U.S.A.">
        <title>The resurrection genome of Boea hygrometrica: A blueprint for survival of dehydration.</title>
        <authorList>
            <person name="Xiao L."/>
            <person name="Yang G."/>
            <person name="Zhang L."/>
            <person name="Yang X."/>
            <person name="Zhao S."/>
            <person name="Ji Z."/>
            <person name="Zhou Q."/>
            <person name="Hu M."/>
            <person name="Wang Y."/>
            <person name="Chen M."/>
            <person name="Xu Y."/>
            <person name="Jin H."/>
            <person name="Xiao X."/>
            <person name="Hu G."/>
            <person name="Bao F."/>
            <person name="Hu Y."/>
            <person name="Wan P."/>
            <person name="Li L."/>
            <person name="Deng X."/>
            <person name="Kuang T."/>
            <person name="Xiang C."/>
            <person name="Zhu J.K."/>
            <person name="Oliver M.J."/>
            <person name="He Y."/>
        </authorList>
    </citation>
    <scope>NUCLEOTIDE SEQUENCE [LARGE SCALE GENOMIC DNA]</scope>
    <source>
        <strain evidence="9">cv. XS01</strain>
    </source>
</reference>
<evidence type="ECO:0000256" key="2">
    <source>
        <dbReference type="ARBA" id="ARBA00023015"/>
    </source>
</evidence>
<keyword evidence="5" id="KW-0539">Nucleus</keyword>
<keyword evidence="3" id="KW-0238">DNA-binding</keyword>
<dbReference type="CDD" id="cd14702">
    <property type="entry name" value="bZIP_plant_GBF1"/>
    <property type="match status" value="1"/>
</dbReference>
<evidence type="ECO:0000256" key="1">
    <source>
        <dbReference type="ARBA" id="ARBA00004123"/>
    </source>
</evidence>
<dbReference type="GO" id="GO:0003677">
    <property type="term" value="F:DNA binding"/>
    <property type="evidence" value="ECO:0007669"/>
    <property type="project" value="UniProtKB-KW"/>
</dbReference>
<dbReference type="Gene3D" id="1.20.5.170">
    <property type="match status" value="1"/>
</dbReference>
<feature type="region of interest" description="Disordered" evidence="6">
    <location>
        <begin position="48"/>
        <end position="94"/>
    </location>
</feature>
<gene>
    <name evidence="8" type="ORF">F511_26343</name>
</gene>
<dbReference type="GO" id="GO:0005634">
    <property type="term" value="C:nucleus"/>
    <property type="evidence" value="ECO:0007669"/>
    <property type="project" value="UniProtKB-SubCell"/>
</dbReference>
<dbReference type="InterPro" id="IPR004827">
    <property type="entry name" value="bZIP"/>
</dbReference>
<evidence type="ECO:0000256" key="5">
    <source>
        <dbReference type="ARBA" id="ARBA00023242"/>
    </source>
</evidence>
<evidence type="ECO:0000313" key="8">
    <source>
        <dbReference type="EMBL" id="KZV27501.1"/>
    </source>
</evidence>
<feature type="domain" description="BZIP" evidence="7">
    <location>
        <begin position="75"/>
        <end position="138"/>
    </location>
</feature>
<dbReference type="EMBL" id="KV010628">
    <property type="protein sequence ID" value="KZV27501.1"/>
    <property type="molecule type" value="Genomic_DNA"/>
</dbReference>
<dbReference type="PROSITE" id="PS00036">
    <property type="entry name" value="BZIP_BASIC"/>
    <property type="match status" value="1"/>
</dbReference>
<dbReference type="Pfam" id="PF00170">
    <property type="entry name" value="bZIP_1"/>
    <property type="match status" value="1"/>
</dbReference>
<name>A0A2Z7B0T2_9LAMI</name>
<organism evidence="8 9">
    <name type="scientific">Dorcoceras hygrometricum</name>
    <dbReference type="NCBI Taxonomy" id="472368"/>
    <lineage>
        <taxon>Eukaryota</taxon>
        <taxon>Viridiplantae</taxon>
        <taxon>Streptophyta</taxon>
        <taxon>Embryophyta</taxon>
        <taxon>Tracheophyta</taxon>
        <taxon>Spermatophyta</taxon>
        <taxon>Magnoliopsida</taxon>
        <taxon>eudicotyledons</taxon>
        <taxon>Gunneridae</taxon>
        <taxon>Pentapetalae</taxon>
        <taxon>asterids</taxon>
        <taxon>lamiids</taxon>
        <taxon>Lamiales</taxon>
        <taxon>Gesneriaceae</taxon>
        <taxon>Didymocarpoideae</taxon>
        <taxon>Trichosporeae</taxon>
        <taxon>Loxocarpinae</taxon>
        <taxon>Dorcoceras</taxon>
    </lineage>
</organism>
<sequence>MDYFLAHENSSNSHLTMQTNPTPFDHHFDKFLAHFPIHQTSLPMQEFAHNSSSVSNNSTSDDADENQFSSGGIIDERKRRRMISNRESARRSRMRKQKHLDELWSQVLRLRTENHNLVDRLNVVSESHDRVLQENARLKEEATDLRGIVTELQICNSYSIFKDLEDIPCNIAHGLNEYTCNELSP</sequence>
<comment type="subcellular location">
    <subcellularLocation>
        <location evidence="1">Nucleus</location>
    </subcellularLocation>
</comment>
<proteinExistence type="predicted"/>
<dbReference type="PANTHER" id="PTHR46324">
    <property type="entry name" value="BASIC LEUCINE ZIPPER 43-RELATED"/>
    <property type="match status" value="1"/>
</dbReference>
<accession>A0A2Z7B0T2</accession>
<keyword evidence="4" id="KW-0804">Transcription</keyword>
<evidence type="ECO:0000256" key="4">
    <source>
        <dbReference type="ARBA" id="ARBA00023163"/>
    </source>
</evidence>
<dbReference type="SMART" id="SM00338">
    <property type="entry name" value="BRLZ"/>
    <property type="match status" value="1"/>
</dbReference>
<dbReference type="Proteomes" id="UP000250235">
    <property type="component" value="Unassembled WGS sequence"/>
</dbReference>
<dbReference type="GO" id="GO:0003700">
    <property type="term" value="F:DNA-binding transcription factor activity"/>
    <property type="evidence" value="ECO:0007669"/>
    <property type="project" value="InterPro"/>
</dbReference>
<dbReference type="GO" id="GO:0046983">
    <property type="term" value="F:protein dimerization activity"/>
    <property type="evidence" value="ECO:0007669"/>
    <property type="project" value="UniProtKB-ARBA"/>
</dbReference>